<organism evidence="1">
    <name type="scientific">Tanacetum cinerariifolium</name>
    <name type="common">Dalmatian daisy</name>
    <name type="synonym">Chrysanthemum cinerariifolium</name>
    <dbReference type="NCBI Taxonomy" id="118510"/>
    <lineage>
        <taxon>Eukaryota</taxon>
        <taxon>Viridiplantae</taxon>
        <taxon>Streptophyta</taxon>
        <taxon>Embryophyta</taxon>
        <taxon>Tracheophyta</taxon>
        <taxon>Spermatophyta</taxon>
        <taxon>Magnoliopsida</taxon>
        <taxon>eudicotyledons</taxon>
        <taxon>Gunneridae</taxon>
        <taxon>Pentapetalae</taxon>
        <taxon>asterids</taxon>
        <taxon>campanulids</taxon>
        <taxon>Asterales</taxon>
        <taxon>Asteraceae</taxon>
        <taxon>Asteroideae</taxon>
        <taxon>Anthemideae</taxon>
        <taxon>Anthemidinae</taxon>
        <taxon>Tanacetum</taxon>
    </lineage>
</organism>
<reference evidence="1" key="1">
    <citation type="journal article" date="2019" name="Sci. Rep.">
        <title>Draft genome of Tanacetum cinerariifolium, the natural source of mosquito coil.</title>
        <authorList>
            <person name="Yamashiro T."/>
            <person name="Shiraishi A."/>
            <person name="Satake H."/>
            <person name="Nakayama K."/>
        </authorList>
    </citation>
    <scope>NUCLEOTIDE SEQUENCE</scope>
</reference>
<dbReference type="EMBL" id="BKCJ011065207">
    <property type="protein sequence ID" value="GFC78345.1"/>
    <property type="molecule type" value="Genomic_DNA"/>
</dbReference>
<comment type="caution">
    <text evidence="1">The sequence shown here is derived from an EMBL/GenBank/DDBJ whole genome shotgun (WGS) entry which is preliminary data.</text>
</comment>
<name>A0A699QY16_TANCI</name>
<accession>A0A699QY16</accession>
<dbReference type="AlphaFoldDB" id="A0A699QY16"/>
<sequence>MVNHRSTAADHCGDWRSTVVVNDGRRWRTTVDCRWTTIDHHRSMVVGKQSTLDMDQVWIESGSGPGWVCHMACHVSATWHPRGC</sequence>
<gene>
    <name evidence="1" type="ORF">Tci_850315</name>
</gene>
<protein>
    <submittedName>
        <fullName evidence="1">Uncharacterized protein</fullName>
    </submittedName>
</protein>
<evidence type="ECO:0000313" key="1">
    <source>
        <dbReference type="EMBL" id="GFC78345.1"/>
    </source>
</evidence>
<proteinExistence type="predicted"/>